<protein>
    <submittedName>
        <fullName evidence="1">Uncharacterized protein</fullName>
    </submittedName>
</protein>
<sequence length="15" mass="1954">MMMFVSRYENVLRFM</sequence>
<name>A0A2P2N5Q3_RHIMU</name>
<evidence type="ECO:0000313" key="1">
    <source>
        <dbReference type="EMBL" id="MBX37780.1"/>
    </source>
</evidence>
<reference evidence="1" key="1">
    <citation type="submission" date="2018-02" db="EMBL/GenBank/DDBJ databases">
        <title>Rhizophora mucronata_Transcriptome.</title>
        <authorList>
            <person name="Meera S.P."/>
            <person name="Sreeshan A."/>
            <person name="Augustine A."/>
        </authorList>
    </citation>
    <scope>NUCLEOTIDE SEQUENCE</scope>
    <source>
        <tissue evidence="1">Leaf</tissue>
    </source>
</reference>
<proteinExistence type="predicted"/>
<dbReference type="EMBL" id="GGEC01057296">
    <property type="protein sequence ID" value="MBX37780.1"/>
    <property type="molecule type" value="Transcribed_RNA"/>
</dbReference>
<organism evidence="1">
    <name type="scientific">Rhizophora mucronata</name>
    <name type="common">Asiatic mangrove</name>
    <dbReference type="NCBI Taxonomy" id="61149"/>
    <lineage>
        <taxon>Eukaryota</taxon>
        <taxon>Viridiplantae</taxon>
        <taxon>Streptophyta</taxon>
        <taxon>Embryophyta</taxon>
        <taxon>Tracheophyta</taxon>
        <taxon>Spermatophyta</taxon>
        <taxon>Magnoliopsida</taxon>
        <taxon>eudicotyledons</taxon>
        <taxon>Gunneridae</taxon>
        <taxon>Pentapetalae</taxon>
        <taxon>rosids</taxon>
        <taxon>fabids</taxon>
        <taxon>Malpighiales</taxon>
        <taxon>Rhizophoraceae</taxon>
        <taxon>Rhizophora</taxon>
    </lineage>
</organism>
<accession>A0A2P2N5Q3</accession>